<dbReference type="RefSeq" id="WP_238128012.1">
    <property type="nucleotide sequence ID" value="NZ_JAHAIN010000005.1"/>
</dbReference>
<comment type="caution">
    <text evidence="13">The sequence shown here is derived from an EMBL/GenBank/DDBJ whole genome shotgun (WGS) entry which is preliminary data.</text>
</comment>
<feature type="transmembrane region" description="Helical" evidence="12">
    <location>
        <begin position="82"/>
        <end position="101"/>
    </location>
</feature>
<dbReference type="GO" id="GO:0019646">
    <property type="term" value="P:aerobic electron transport chain"/>
    <property type="evidence" value="ECO:0007669"/>
    <property type="project" value="TreeGrafter"/>
</dbReference>
<feature type="transmembrane region" description="Helical" evidence="12">
    <location>
        <begin position="277"/>
        <end position="301"/>
    </location>
</feature>
<feature type="transmembrane region" description="Helical" evidence="12">
    <location>
        <begin position="122"/>
        <end position="139"/>
    </location>
</feature>
<reference evidence="13" key="1">
    <citation type="submission" date="2022-01" db="EMBL/GenBank/DDBJ databases">
        <title>Collection of gut derived symbiotic bacterial strains cultured from healthy donors.</title>
        <authorList>
            <person name="Lin H."/>
            <person name="Kohout C."/>
            <person name="Waligurski E."/>
            <person name="Pamer E.G."/>
        </authorList>
    </citation>
    <scope>NUCLEOTIDE SEQUENCE</scope>
    <source>
        <strain evidence="13">DFI.7.46</strain>
    </source>
</reference>
<keyword evidence="3" id="KW-0813">Transport</keyword>
<evidence type="ECO:0000313" key="13">
    <source>
        <dbReference type="EMBL" id="MCG4617933.1"/>
    </source>
</evidence>
<evidence type="ECO:0000256" key="12">
    <source>
        <dbReference type="SAM" id="Phobius"/>
    </source>
</evidence>
<gene>
    <name evidence="13" type="primary">cydB</name>
    <name evidence="13" type="ORF">L0M99_05435</name>
</gene>
<keyword evidence="10" id="KW-0408">Iron</keyword>
<dbReference type="GO" id="GO:0070069">
    <property type="term" value="C:cytochrome complex"/>
    <property type="evidence" value="ECO:0007669"/>
    <property type="project" value="TreeGrafter"/>
</dbReference>
<dbReference type="AlphaFoldDB" id="A0AAJ1F839"/>
<evidence type="ECO:0000256" key="11">
    <source>
        <dbReference type="ARBA" id="ARBA00023136"/>
    </source>
</evidence>
<evidence type="ECO:0000256" key="1">
    <source>
        <dbReference type="ARBA" id="ARBA00004651"/>
    </source>
</evidence>
<evidence type="ECO:0000256" key="7">
    <source>
        <dbReference type="ARBA" id="ARBA00022723"/>
    </source>
</evidence>
<name>A0AAJ1F839_9ACTO</name>
<evidence type="ECO:0000256" key="6">
    <source>
        <dbReference type="ARBA" id="ARBA00022692"/>
    </source>
</evidence>
<feature type="transmembrane region" description="Helical" evidence="12">
    <location>
        <begin position="321"/>
        <end position="343"/>
    </location>
</feature>
<dbReference type="Pfam" id="PF02322">
    <property type="entry name" value="Cyt_bd_oxida_II"/>
    <property type="match status" value="1"/>
</dbReference>
<keyword evidence="9 12" id="KW-1133">Transmembrane helix</keyword>
<evidence type="ECO:0000256" key="9">
    <source>
        <dbReference type="ARBA" id="ARBA00022989"/>
    </source>
</evidence>
<comment type="similarity">
    <text evidence="2">Belongs to the cytochrome ubiquinol oxidase subunit 2 family.</text>
</comment>
<evidence type="ECO:0000256" key="2">
    <source>
        <dbReference type="ARBA" id="ARBA00007543"/>
    </source>
</evidence>
<dbReference type="GO" id="GO:0009055">
    <property type="term" value="F:electron transfer activity"/>
    <property type="evidence" value="ECO:0007669"/>
    <property type="project" value="TreeGrafter"/>
</dbReference>
<dbReference type="PIRSF" id="PIRSF000267">
    <property type="entry name" value="Cyt_oxidse_sub2"/>
    <property type="match status" value="1"/>
</dbReference>
<evidence type="ECO:0000256" key="4">
    <source>
        <dbReference type="ARBA" id="ARBA00022475"/>
    </source>
</evidence>
<feature type="transmembrane region" description="Helical" evidence="12">
    <location>
        <begin position="222"/>
        <end position="243"/>
    </location>
</feature>
<dbReference type="EMBL" id="JAKNHJ010000009">
    <property type="protein sequence ID" value="MCG4617933.1"/>
    <property type="molecule type" value="Genomic_DNA"/>
</dbReference>
<evidence type="ECO:0000256" key="8">
    <source>
        <dbReference type="ARBA" id="ARBA00022982"/>
    </source>
</evidence>
<keyword evidence="4" id="KW-1003">Cell membrane</keyword>
<evidence type="ECO:0000256" key="5">
    <source>
        <dbReference type="ARBA" id="ARBA00022617"/>
    </source>
</evidence>
<organism evidence="13 14">
    <name type="scientific">Varibaculum cambriense</name>
    <dbReference type="NCBI Taxonomy" id="184870"/>
    <lineage>
        <taxon>Bacteria</taxon>
        <taxon>Bacillati</taxon>
        <taxon>Actinomycetota</taxon>
        <taxon>Actinomycetes</taxon>
        <taxon>Actinomycetales</taxon>
        <taxon>Actinomycetaceae</taxon>
        <taxon>Varibaculum</taxon>
    </lineage>
</organism>
<feature type="transmembrane region" description="Helical" evidence="12">
    <location>
        <begin position="249"/>
        <end position="270"/>
    </location>
</feature>
<keyword evidence="5" id="KW-0349">Heme</keyword>
<dbReference type="Proteomes" id="UP001200537">
    <property type="component" value="Unassembled WGS sequence"/>
</dbReference>
<keyword evidence="7" id="KW-0479">Metal-binding</keyword>
<keyword evidence="11 12" id="KW-0472">Membrane</keyword>
<dbReference type="GO" id="GO:0046872">
    <property type="term" value="F:metal ion binding"/>
    <property type="evidence" value="ECO:0007669"/>
    <property type="project" value="UniProtKB-KW"/>
</dbReference>
<accession>A0AAJ1F839</accession>
<evidence type="ECO:0000256" key="10">
    <source>
        <dbReference type="ARBA" id="ARBA00023004"/>
    </source>
</evidence>
<dbReference type="InterPro" id="IPR003317">
    <property type="entry name" value="Cyt-d_oxidase_su2"/>
</dbReference>
<dbReference type="GO" id="GO:0005886">
    <property type="term" value="C:plasma membrane"/>
    <property type="evidence" value="ECO:0007669"/>
    <property type="project" value="UniProtKB-SubCell"/>
</dbReference>
<feature type="transmembrane region" description="Helical" evidence="12">
    <location>
        <begin position="6"/>
        <end position="37"/>
    </location>
</feature>
<protein>
    <submittedName>
        <fullName evidence="13">Cytochrome d ubiquinol oxidase subunit II</fullName>
    </submittedName>
</protein>
<dbReference type="GO" id="GO:0016682">
    <property type="term" value="F:oxidoreductase activity, acting on diphenols and related substances as donors, oxygen as acceptor"/>
    <property type="evidence" value="ECO:0007669"/>
    <property type="project" value="TreeGrafter"/>
</dbReference>
<dbReference type="PANTHER" id="PTHR43141:SF5">
    <property type="entry name" value="CYTOCHROME BD-I UBIQUINOL OXIDASE SUBUNIT 2"/>
    <property type="match status" value="1"/>
</dbReference>
<sequence>MTILQVIWFILIAVLWTGYLVLEGFGVGAGMVMPMVAKTDRERTQVQKTFGPVWDGNEVWLLTAGGATFAAFPEWYATMFSGMYLALFLILFCLIVRICAIEWRTKVSSAAWRGRWDSWQSIVAWLVPILFGVAFANLVQGMNIAVTQFNTPGEAVAGAADLSKHVHNFTSQGAPLGSVFLSLLTPYTIAGGVMLALVFATQGLAFLALRTTGEVQNRAKNLLGKFAIADTVLVAIAALWGQFLYASQAMAWIPLIIAALAFIVTVMMALRGSEWGTLLAHSVGIAGAVAWIFTAMAPNAMKSSIKPEFSLTIWDASSSQSTLAIMLVIALVVVPIVLGYTYWSYTRMPLKVTLEELDENPGLPWDKIRQGASFLAES</sequence>
<dbReference type="NCBIfam" id="TIGR00203">
    <property type="entry name" value="cydB"/>
    <property type="match status" value="1"/>
</dbReference>
<comment type="subcellular location">
    <subcellularLocation>
        <location evidence="1">Cell membrane</location>
        <topology evidence="1">Multi-pass membrane protein</topology>
    </subcellularLocation>
</comment>
<dbReference type="PANTHER" id="PTHR43141">
    <property type="entry name" value="CYTOCHROME BD2 SUBUNIT II"/>
    <property type="match status" value="1"/>
</dbReference>
<feature type="transmembrane region" description="Helical" evidence="12">
    <location>
        <begin position="187"/>
        <end position="210"/>
    </location>
</feature>
<evidence type="ECO:0000313" key="14">
    <source>
        <dbReference type="Proteomes" id="UP001200537"/>
    </source>
</evidence>
<keyword evidence="8" id="KW-0249">Electron transport</keyword>
<proteinExistence type="inferred from homology"/>
<keyword evidence="6 12" id="KW-0812">Transmembrane</keyword>
<evidence type="ECO:0000256" key="3">
    <source>
        <dbReference type="ARBA" id="ARBA00022448"/>
    </source>
</evidence>